<dbReference type="GO" id="GO:0005737">
    <property type="term" value="C:cytoplasm"/>
    <property type="evidence" value="ECO:0007669"/>
    <property type="project" value="TreeGrafter"/>
</dbReference>
<dbReference type="SUPFAM" id="SSF56112">
    <property type="entry name" value="Protein kinase-like (PK-like)"/>
    <property type="match status" value="1"/>
</dbReference>
<evidence type="ECO:0000256" key="5">
    <source>
        <dbReference type="ARBA" id="ARBA00022777"/>
    </source>
</evidence>
<keyword evidence="6 8" id="KW-0067">ATP-binding</keyword>
<dbReference type="PROSITE" id="PS50011">
    <property type="entry name" value="PROTEIN_KINASE_DOM"/>
    <property type="match status" value="1"/>
</dbReference>
<evidence type="ECO:0000256" key="1">
    <source>
        <dbReference type="ARBA" id="ARBA00012513"/>
    </source>
</evidence>
<dbReference type="InterPro" id="IPR011990">
    <property type="entry name" value="TPR-like_helical_dom_sf"/>
</dbReference>
<dbReference type="Gene3D" id="1.25.40.10">
    <property type="entry name" value="Tetratricopeptide repeat domain"/>
    <property type="match status" value="3"/>
</dbReference>
<dbReference type="Proteomes" id="UP000316852">
    <property type="component" value="Unassembled WGS sequence"/>
</dbReference>
<dbReference type="PROSITE" id="PS50005">
    <property type="entry name" value="TPR"/>
    <property type="match status" value="1"/>
</dbReference>
<dbReference type="Pfam" id="PF13424">
    <property type="entry name" value="TPR_12"/>
    <property type="match status" value="2"/>
</dbReference>
<dbReference type="Gene3D" id="3.30.200.20">
    <property type="entry name" value="Phosphorylase Kinase, domain 1"/>
    <property type="match status" value="1"/>
</dbReference>
<dbReference type="InterPro" id="IPR011009">
    <property type="entry name" value="Kinase-like_dom_sf"/>
</dbReference>
<dbReference type="Pfam" id="PF13191">
    <property type="entry name" value="AAA_16"/>
    <property type="match status" value="1"/>
</dbReference>
<protein>
    <recommendedName>
        <fullName evidence="1">non-specific serine/threonine protein kinase</fullName>
        <ecNumber evidence="1">2.7.11.1</ecNumber>
    </recommendedName>
</protein>
<organism evidence="10 11">
    <name type="scientific">Eiseniibacteriota bacterium</name>
    <dbReference type="NCBI Taxonomy" id="2212470"/>
    <lineage>
        <taxon>Bacteria</taxon>
        <taxon>Candidatus Eiseniibacteriota</taxon>
    </lineage>
</organism>
<reference evidence="10 11" key="1">
    <citation type="journal article" date="2019" name="Nat. Microbiol.">
        <title>Mediterranean grassland soil C-N compound turnover is dependent on rainfall and depth, and is mediated by genomically divergent microorganisms.</title>
        <authorList>
            <person name="Diamond S."/>
            <person name="Andeer P.F."/>
            <person name="Li Z."/>
            <person name="Crits-Christoph A."/>
            <person name="Burstein D."/>
            <person name="Anantharaman K."/>
            <person name="Lane K.R."/>
            <person name="Thomas B.C."/>
            <person name="Pan C."/>
            <person name="Northen T.R."/>
            <person name="Banfield J.F."/>
        </authorList>
    </citation>
    <scope>NUCLEOTIDE SEQUENCE [LARGE SCALE GENOMIC DNA]</scope>
    <source>
        <strain evidence="10">WS_6</strain>
    </source>
</reference>
<dbReference type="Gene3D" id="1.10.510.10">
    <property type="entry name" value="Transferase(Phosphotransferase) domain 1"/>
    <property type="match status" value="1"/>
</dbReference>
<dbReference type="Gene3D" id="3.40.50.300">
    <property type="entry name" value="P-loop containing nucleotide triphosphate hydrolases"/>
    <property type="match status" value="1"/>
</dbReference>
<dbReference type="GO" id="GO:0005524">
    <property type="term" value="F:ATP binding"/>
    <property type="evidence" value="ECO:0007669"/>
    <property type="project" value="UniProtKB-UniRule"/>
</dbReference>
<sequence>MEPRPPHVSHYKIESTLGQGGMGVVYLATDDLLQRRAALKFLPPELSQDPEARRRFLNEGRAAATLSHPNAAVLFEVGTEGNEMFLAMEYVPGATLRELVASGPLSWNEVLEMSLQILGALREAHAKGIVHRDIKGANIKRTPEGRIKVMDFGLAKIIGGSTMTRSDAILGTASYMSPQQIVGQEVDGRSDLFSLGVVMYELLTGRLPFVGDQSVAVAHAILHEDPITIRELMPEVPADLEHIVFKAMMKNPRERYQSAEEMAEDLARFREHDRRRRAGVHEELDLVATREVVSARRERFLAPMVGRERPMERLKALHQEVRVGEGAAVCVAGEAGIGKSRLVDEFCRHCRREGTRVLVASSLFGGSASSYQLFAEAIKQYFALRGVDSAQSLQRFLFDRAPRIAGSIPVLSRFLRFAFATNGPTSEEELWEVLDQVICFISEERPLVLVLEDLQWADEGSVRLFHFLTRRASGRRMFLLGTYRPEEAISESDGRQHPLQTMLRMLGREDRFERIELARLSREEVMEVLARLYPGNDWGEEFGSLLYREAEGNPFFMVEILKLLTAEKILAKRDGTWTLATTADKISIPEKVYDVVMRRLSRLGPREREILELGAVEGDIFHSGTILRGLGLERMPLLKTLQFLEQIHHLIHAAGPQYHFDHSKIREILYDSIPPELRIEYHTVVGQFLAESFGASEEHAGVIAHNLLAAGLKSEALPYLMLSASAAARLFAHADAIRYLERAESLLHDLHPHHPPVERVRELAEVRQRRGDQEYAAGRYRAALVSYEAALELTRSAPDARREADIVRAIGRMQYLLGHPAESQRTYEEAIGRYASLAEEARAAGDDARLNSAVRELGKLYFFKGDMEVAEQHMREAIALAEKRGDERIHAAALNNLSGIHYVRGDLEEALACHRTCLDIRERLHDEPGLAQSHKNLGIIHYQLGEPQEAEDHLNEGLALYRKAVDRRGEAVTLRHLGNLHHQSGDHVGAQRHWEASLSLCRELGNTEDLCACLNNLGVLHFEQGHYASAERSYREGLEIRASLRQKNRSVAILHDNLAELYIDLHQLDRAEVEIRLSEQIASDLDAATLLAALFAKRALIASERGDLDTARDHARQAISLGEPTGHVASLVTALLASAEVELRAGSHAEAKRSARQARDIARWSKMAHLELHATLMAARAGCRAGTGSDSLEELAEVVRRANERGYRPLAARGSDLIGEICAKSGDLAAAATEFTRAADQMKEILASLSDEDRRSLVHHPDWKEMIGNLLDTLVRTGRRDDALGYLVAFGVASCDVEPAREGTLAAVETGA</sequence>
<evidence type="ECO:0000313" key="10">
    <source>
        <dbReference type="EMBL" id="TMQ60206.1"/>
    </source>
</evidence>
<accession>A0A538T9B2</accession>
<keyword evidence="2" id="KW-0723">Serine/threonine-protein kinase</keyword>
<dbReference type="Pfam" id="PF13181">
    <property type="entry name" value="TPR_8"/>
    <property type="match status" value="1"/>
</dbReference>
<feature type="binding site" evidence="8">
    <location>
        <position position="40"/>
    </location>
    <ligand>
        <name>ATP</name>
        <dbReference type="ChEBI" id="CHEBI:30616"/>
    </ligand>
</feature>
<dbReference type="FunFam" id="1.10.510.10:FF:000021">
    <property type="entry name" value="Serine/threonine protein kinase"/>
    <property type="match status" value="1"/>
</dbReference>
<keyword evidence="4 8" id="KW-0547">Nucleotide-binding</keyword>
<dbReference type="CDD" id="cd14014">
    <property type="entry name" value="STKc_PknB_like"/>
    <property type="match status" value="1"/>
</dbReference>
<keyword evidence="3" id="KW-0808">Transferase</keyword>
<evidence type="ECO:0000256" key="6">
    <source>
        <dbReference type="ARBA" id="ARBA00022840"/>
    </source>
</evidence>
<evidence type="ECO:0000256" key="4">
    <source>
        <dbReference type="ARBA" id="ARBA00022741"/>
    </source>
</evidence>
<evidence type="ECO:0000256" key="8">
    <source>
        <dbReference type="PROSITE-ProRule" id="PRU10141"/>
    </source>
</evidence>
<comment type="caution">
    <text evidence="10">The sequence shown here is derived from an EMBL/GenBank/DDBJ whole genome shotgun (WGS) entry which is preliminary data.</text>
</comment>
<evidence type="ECO:0000256" key="7">
    <source>
        <dbReference type="PROSITE-ProRule" id="PRU00339"/>
    </source>
</evidence>
<dbReference type="EC" id="2.7.11.1" evidence="1"/>
<dbReference type="SMART" id="SM00220">
    <property type="entry name" value="S_TKc"/>
    <property type="match status" value="1"/>
</dbReference>
<dbReference type="InterPro" id="IPR027417">
    <property type="entry name" value="P-loop_NTPase"/>
</dbReference>
<evidence type="ECO:0000256" key="3">
    <source>
        <dbReference type="ARBA" id="ARBA00022679"/>
    </source>
</evidence>
<proteinExistence type="predicted"/>
<evidence type="ECO:0000256" key="2">
    <source>
        <dbReference type="ARBA" id="ARBA00022527"/>
    </source>
</evidence>
<dbReference type="PROSITE" id="PS00107">
    <property type="entry name" value="PROTEIN_KINASE_ATP"/>
    <property type="match status" value="1"/>
</dbReference>
<dbReference type="InterPro" id="IPR041664">
    <property type="entry name" value="AAA_16"/>
</dbReference>
<name>A0A538T9B2_UNCEI</name>
<dbReference type="Pfam" id="PF00069">
    <property type="entry name" value="Pkinase"/>
    <property type="match status" value="1"/>
</dbReference>
<dbReference type="GO" id="GO:0004674">
    <property type="term" value="F:protein serine/threonine kinase activity"/>
    <property type="evidence" value="ECO:0007669"/>
    <property type="project" value="UniProtKB-KW"/>
</dbReference>
<keyword evidence="7" id="KW-0802">TPR repeat</keyword>
<dbReference type="EMBL" id="VBOW01000016">
    <property type="protein sequence ID" value="TMQ60206.1"/>
    <property type="molecule type" value="Genomic_DNA"/>
</dbReference>
<dbReference type="GO" id="GO:0004016">
    <property type="term" value="F:adenylate cyclase activity"/>
    <property type="evidence" value="ECO:0007669"/>
    <property type="project" value="TreeGrafter"/>
</dbReference>
<feature type="repeat" description="TPR" evidence="7">
    <location>
        <begin position="851"/>
        <end position="884"/>
    </location>
</feature>
<gene>
    <name evidence="10" type="ORF">E6K76_02445</name>
</gene>
<dbReference type="PANTHER" id="PTHR16305">
    <property type="entry name" value="TESTICULAR SOLUBLE ADENYLYL CYCLASE"/>
    <property type="match status" value="1"/>
</dbReference>
<dbReference type="PANTHER" id="PTHR16305:SF28">
    <property type="entry name" value="GUANYLATE CYCLASE DOMAIN-CONTAINING PROTEIN"/>
    <property type="match status" value="1"/>
</dbReference>
<dbReference type="SMART" id="SM00028">
    <property type="entry name" value="TPR"/>
    <property type="match status" value="9"/>
</dbReference>
<evidence type="ECO:0000313" key="11">
    <source>
        <dbReference type="Proteomes" id="UP000316852"/>
    </source>
</evidence>
<evidence type="ECO:0000259" key="9">
    <source>
        <dbReference type="PROSITE" id="PS50011"/>
    </source>
</evidence>
<dbReference type="SUPFAM" id="SSF48452">
    <property type="entry name" value="TPR-like"/>
    <property type="match status" value="4"/>
</dbReference>
<keyword evidence="5" id="KW-0418">Kinase</keyword>
<dbReference type="InterPro" id="IPR000719">
    <property type="entry name" value="Prot_kinase_dom"/>
</dbReference>
<feature type="domain" description="Protein kinase" evidence="9">
    <location>
        <begin position="11"/>
        <end position="269"/>
    </location>
</feature>
<dbReference type="InterPro" id="IPR019734">
    <property type="entry name" value="TPR_rpt"/>
</dbReference>
<dbReference type="SUPFAM" id="SSF52540">
    <property type="entry name" value="P-loop containing nucleoside triphosphate hydrolases"/>
    <property type="match status" value="1"/>
</dbReference>
<dbReference type="InterPro" id="IPR017441">
    <property type="entry name" value="Protein_kinase_ATP_BS"/>
</dbReference>